<dbReference type="GO" id="GO:0016853">
    <property type="term" value="F:isomerase activity"/>
    <property type="evidence" value="ECO:0007669"/>
    <property type="project" value="UniProtKB-KW"/>
</dbReference>
<evidence type="ECO:0000256" key="7">
    <source>
        <dbReference type="ARBA" id="ARBA00047343"/>
    </source>
</evidence>
<keyword evidence="10" id="KW-1185">Reference proteome</keyword>
<evidence type="ECO:0000313" key="10">
    <source>
        <dbReference type="Proteomes" id="UP000004892"/>
    </source>
</evidence>
<dbReference type="AlphaFoldDB" id="H1DL70"/>
<evidence type="ECO:0000256" key="3">
    <source>
        <dbReference type="ARBA" id="ARBA00022679"/>
    </source>
</evidence>
<dbReference type="InterPro" id="IPR029044">
    <property type="entry name" value="Nucleotide-diphossugar_trans"/>
</dbReference>
<dbReference type="GO" id="GO:0005525">
    <property type="term" value="F:GTP binding"/>
    <property type="evidence" value="ECO:0007669"/>
    <property type="project" value="UniProtKB-KW"/>
</dbReference>
<dbReference type="CDD" id="cd02509">
    <property type="entry name" value="GDP-M1P_Guanylyltransferase"/>
    <property type="match status" value="1"/>
</dbReference>
<dbReference type="InterPro" id="IPR049577">
    <property type="entry name" value="GMPP_N"/>
</dbReference>
<proteinExistence type="inferred from homology"/>
<evidence type="ECO:0000313" key="9">
    <source>
        <dbReference type="EMBL" id="EHP45161.1"/>
    </source>
</evidence>
<keyword evidence="6" id="KW-0342">GTP-binding</keyword>
<evidence type="ECO:0000256" key="1">
    <source>
        <dbReference type="ARBA" id="ARBA00006115"/>
    </source>
</evidence>
<dbReference type="PANTHER" id="PTHR46390:SF1">
    <property type="entry name" value="MANNOSE-1-PHOSPHATE GUANYLYLTRANSFERASE"/>
    <property type="match status" value="1"/>
</dbReference>
<dbReference type="PATRIC" id="fig|742817.3.peg.3215"/>
<dbReference type="GeneID" id="98070524"/>
<reference evidence="9 10" key="1">
    <citation type="submission" date="2012-01" db="EMBL/GenBank/DDBJ databases">
        <title>The Genome Sequence of Odoribacter laneus YIT 12061.</title>
        <authorList>
            <consortium name="The Broad Institute Genome Sequencing Platform"/>
            <person name="Earl A."/>
            <person name="Ward D."/>
            <person name="Feldgarden M."/>
            <person name="Gevers D."/>
            <person name="Morotomi M."/>
            <person name="Young S.K."/>
            <person name="Zeng Q."/>
            <person name="Gargeya S."/>
            <person name="Fitzgerald M."/>
            <person name="Haas B."/>
            <person name="Abouelleil A."/>
            <person name="Alvarado L."/>
            <person name="Arachchi H.M."/>
            <person name="Berlin A."/>
            <person name="Chapman S.B."/>
            <person name="Gearin G."/>
            <person name="Goldberg J."/>
            <person name="Griggs A."/>
            <person name="Gujja S."/>
            <person name="Hansen M."/>
            <person name="Heiman D."/>
            <person name="Howarth C."/>
            <person name="Larimer J."/>
            <person name="Lui A."/>
            <person name="MacDonald P.J.P."/>
            <person name="McCowen C."/>
            <person name="Montmayeur A."/>
            <person name="Murphy C."/>
            <person name="Neiman D."/>
            <person name="Pearson M."/>
            <person name="Priest M."/>
            <person name="Roberts A."/>
            <person name="Saif S."/>
            <person name="Shea T."/>
            <person name="Sisk P."/>
            <person name="Stolte C."/>
            <person name="Sykes S."/>
            <person name="Wortman J."/>
            <person name="Nusbaum C."/>
            <person name="Birren B."/>
        </authorList>
    </citation>
    <scope>NUCLEOTIDE SEQUENCE [LARGE SCALE GENOMIC DNA]</scope>
    <source>
        <strain evidence="9 10">YIT 12061</strain>
    </source>
</reference>
<dbReference type="Gene3D" id="3.90.550.10">
    <property type="entry name" value="Spore Coat Polysaccharide Biosynthesis Protein SpsA, Chain A"/>
    <property type="match status" value="1"/>
</dbReference>
<organism evidence="9 10">
    <name type="scientific">Odoribacter laneus YIT 12061</name>
    <dbReference type="NCBI Taxonomy" id="742817"/>
    <lineage>
        <taxon>Bacteria</taxon>
        <taxon>Pseudomonadati</taxon>
        <taxon>Bacteroidota</taxon>
        <taxon>Bacteroidia</taxon>
        <taxon>Bacteroidales</taxon>
        <taxon>Odoribacteraceae</taxon>
        <taxon>Odoribacter</taxon>
    </lineage>
</organism>
<name>H1DL70_9BACT</name>
<dbReference type="EMBL" id="ADMC01000034">
    <property type="protein sequence ID" value="EHP45161.1"/>
    <property type="molecule type" value="Genomic_DNA"/>
</dbReference>
<evidence type="ECO:0000256" key="5">
    <source>
        <dbReference type="ARBA" id="ARBA00022741"/>
    </source>
</evidence>
<evidence type="ECO:0000256" key="6">
    <source>
        <dbReference type="ARBA" id="ARBA00023134"/>
    </source>
</evidence>
<dbReference type="FunFam" id="3.90.550.10:FF:000046">
    <property type="entry name" value="Mannose-1-phosphate guanylyltransferase (GDP)"/>
    <property type="match status" value="1"/>
</dbReference>
<keyword evidence="9" id="KW-0413">Isomerase</keyword>
<feature type="domain" description="Nucleotidyl transferase" evidence="8">
    <location>
        <begin position="8"/>
        <end position="287"/>
    </location>
</feature>
<dbReference type="SUPFAM" id="SSF53448">
    <property type="entry name" value="Nucleotide-diphospho-sugar transferases"/>
    <property type="match status" value="1"/>
</dbReference>
<dbReference type="RefSeq" id="WP_009138149.1">
    <property type="nucleotide sequence ID" value="NZ_JH594598.1"/>
</dbReference>
<dbReference type="STRING" id="742817.HMPREF9449_03006"/>
<comment type="caution">
    <text evidence="9">The sequence shown here is derived from an EMBL/GenBank/DDBJ whole genome shotgun (WGS) entry which is preliminary data.</text>
</comment>
<keyword evidence="3 9" id="KW-0808">Transferase</keyword>
<sequence length="354" mass="40739">MISNSYCIIMAGGIGNRFWPVSNPSCPKQFSDILHLGKSFIRQTYERIHRIFDNDHIFIVTGAEYENITHEQIPELPLKNILKEPLRRNTATCITYAAVKIRNIDPGATMVVIPSDHFITNDEAYLNDLQSGIDFVGQSGGLLTIGIEPSRAETQYGYIQIKNQDKNERISAVKTFTEKPDMDLAIKFYESGEFLWNAGIFIWKVADILEEIKKHIYDLYALFEKIPAFNTPQEQEYINNIYGECPNLSIDVGIMEKSNHVYVLKGQFGWSDVGTWHAFHALCPKDENNNSTNSQKVLFRNSRNCIVNVPYRKKVIVHGAEDLIIAENKNYLMICHIKDEDHIKHFEKQLKYKK</sequence>
<evidence type="ECO:0000259" key="8">
    <source>
        <dbReference type="Pfam" id="PF00483"/>
    </source>
</evidence>
<dbReference type="Pfam" id="PF00483">
    <property type="entry name" value="NTP_transferase"/>
    <property type="match status" value="1"/>
</dbReference>
<dbReference type="eggNOG" id="COG0836">
    <property type="taxonomic scope" value="Bacteria"/>
</dbReference>
<dbReference type="InterPro" id="IPR005835">
    <property type="entry name" value="NTP_transferase_dom"/>
</dbReference>
<evidence type="ECO:0000256" key="2">
    <source>
        <dbReference type="ARBA" id="ARBA00012387"/>
    </source>
</evidence>
<comment type="similarity">
    <text evidence="1">Belongs to the mannose-6-phosphate isomerase type 2 family.</text>
</comment>
<dbReference type="PANTHER" id="PTHR46390">
    <property type="entry name" value="MANNOSE-1-PHOSPHATE GUANYLYLTRANSFERASE"/>
    <property type="match status" value="1"/>
</dbReference>
<keyword evidence="4 9" id="KW-0548">Nucleotidyltransferase</keyword>
<dbReference type="HOGENOM" id="CLU_035527_0_1_10"/>
<dbReference type="GO" id="GO:0004475">
    <property type="term" value="F:mannose-1-phosphate guanylyltransferase (GTP) activity"/>
    <property type="evidence" value="ECO:0007669"/>
    <property type="project" value="UniProtKB-EC"/>
</dbReference>
<dbReference type="GO" id="GO:0009298">
    <property type="term" value="P:GDP-mannose biosynthetic process"/>
    <property type="evidence" value="ECO:0007669"/>
    <property type="project" value="TreeGrafter"/>
</dbReference>
<gene>
    <name evidence="9" type="ORF">HMPREF9449_03006</name>
</gene>
<comment type="catalytic activity">
    <reaction evidence="7">
        <text>alpha-D-mannose 1-phosphate + GTP + H(+) = GDP-alpha-D-mannose + diphosphate</text>
        <dbReference type="Rhea" id="RHEA:15229"/>
        <dbReference type="ChEBI" id="CHEBI:15378"/>
        <dbReference type="ChEBI" id="CHEBI:33019"/>
        <dbReference type="ChEBI" id="CHEBI:37565"/>
        <dbReference type="ChEBI" id="CHEBI:57527"/>
        <dbReference type="ChEBI" id="CHEBI:58409"/>
        <dbReference type="EC" id="2.7.7.13"/>
    </reaction>
</comment>
<keyword evidence="5" id="KW-0547">Nucleotide-binding</keyword>
<dbReference type="Proteomes" id="UP000004892">
    <property type="component" value="Unassembled WGS sequence"/>
</dbReference>
<evidence type="ECO:0000256" key="4">
    <source>
        <dbReference type="ARBA" id="ARBA00022695"/>
    </source>
</evidence>
<dbReference type="EC" id="2.7.7.13" evidence="2"/>
<dbReference type="InterPro" id="IPR051161">
    <property type="entry name" value="Mannose-6P_isomerase_type2"/>
</dbReference>
<accession>H1DL70</accession>
<dbReference type="SUPFAM" id="SSF159283">
    <property type="entry name" value="Guanosine diphospho-D-mannose pyrophosphorylase/mannose-6-phosphate isomerase linker domain"/>
    <property type="match status" value="1"/>
</dbReference>
<protein>
    <recommendedName>
        <fullName evidence="2">mannose-1-phosphate guanylyltransferase</fullName>
        <ecNumber evidence="2">2.7.7.13</ecNumber>
    </recommendedName>
</protein>